<protein>
    <recommendedName>
        <fullName evidence="5">Transmembrane protein</fullName>
    </recommendedName>
</protein>
<sequence length="270" mass="31473">MSNAAAAFPFCKSEFCPSDRTRWAENLFERVRVKRDSLASYHLRDTDNGKRTNRNPPLSPLGRVSRFLLNPVVALTPSLMSLGFFFFFFILFVIFFPRKELIDTILRTSSDMRLPLKERRRPFFFFFFFFLSLLALFFPIAAPPALYNSSRNILFFSPPFLSPRKPSSSRSPAPPSSFSTPIPSSSSRFELARVKRANYNFVLYYFFLFFFFYIRRTTRKKSNNNLDVRSAAVQLDYISATTDGYSCRCSRGNFWDARERLSYHSAIAFN</sequence>
<keyword evidence="4" id="KW-1185">Reference proteome</keyword>
<reference evidence="3 4" key="1">
    <citation type="submission" date="2023-03" db="EMBL/GenBank/DDBJ databases">
        <title>High recombination rates correlate with genetic variation in Cardiocondyla obscurior ants.</title>
        <authorList>
            <person name="Errbii M."/>
        </authorList>
    </citation>
    <scope>NUCLEOTIDE SEQUENCE [LARGE SCALE GENOMIC DNA]</scope>
    <source>
        <strain evidence="3">Alpha-2009</strain>
        <tissue evidence="3">Whole body</tissue>
    </source>
</reference>
<evidence type="ECO:0000313" key="4">
    <source>
        <dbReference type="Proteomes" id="UP001430953"/>
    </source>
</evidence>
<feature type="transmembrane region" description="Helical" evidence="2">
    <location>
        <begin position="197"/>
        <end position="214"/>
    </location>
</feature>
<keyword evidence="2" id="KW-0472">Membrane</keyword>
<feature type="transmembrane region" description="Helical" evidence="2">
    <location>
        <begin position="72"/>
        <end position="96"/>
    </location>
</feature>
<proteinExistence type="predicted"/>
<keyword evidence="2" id="KW-1133">Transmembrane helix</keyword>
<name>A0AAW2GY72_9HYME</name>
<evidence type="ECO:0000256" key="2">
    <source>
        <dbReference type="SAM" id="Phobius"/>
    </source>
</evidence>
<feature type="transmembrane region" description="Helical" evidence="2">
    <location>
        <begin position="123"/>
        <end position="142"/>
    </location>
</feature>
<gene>
    <name evidence="3" type="ORF">PUN28_000197</name>
</gene>
<comment type="caution">
    <text evidence="3">The sequence shown here is derived from an EMBL/GenBank/DDBJ whole genome shotgun (WGS) entry which is preliminary data.</text>
</comment>
<keyword evidence="2" id="KW-0812">Transmembrane</keyword>
<evidence type="ECO:0000256" key="1">
    <source>
        <dbReference type="SAM" id="MobiDB-lite"/>
    </source>
</evidence>
<evidence type="ECO:0008006" key="5">
    <source>
        <dbReference type="Google" id="ProtNLM"/>
    </source>
</evidence>
<feature type="region of interest" description="Disordered" evidence="1">
    <location>
        <begin position="166"/>
        <end position="185"/>
    </location>
</feature>
<organism evidence="3 4">
    <name type="scientific">Cardiocondyla obscurior</name>
    <dbReference type="NCBI Taxonomy" id="286306"/>
    <lineage>
        <taxon>Eukaryota</taxon>
        <taxon>Metazoa</taxon>
        <taxon>Ecdysozoa</taxon>
        <taxon>Arthropoda</taxon>
        <taxon>Hexapoda</taxon>
        <taxon>Insecta</taxon>
        <taxon>Pterygota</taxon>
        <taxon>Neoptera</taxon>
        <taxon>Endopterygota</taxon>
        <taxon>Hymenoptera</taxon>
        <taxon>Apocrita</taxon>
        <taxon>Aculeata</taxon>
        <taxon>Formicoidea</taxon>
        <taxon>Formicidae</taxon>
        <taxon>Myrmicinae</taxon>
        <taxon>Cardiocondyla</taxon>
    </lineage>
</organism>
<accession>A0AAW2GY72</accession>
<dbReference type="AlphaFoldDB" id="A0AAW2GY72"/>
<dbReference type="Proteomes" id="UP001430953">
    <property type="component" value="Unassembled WGS sequence"/>
</dbReference>
<evidence type="ECO:0000313" key="3">
    <source>
        <dbReference type="EMBL" id="KAL0132235.1"/>
    </source>
</evidence>
<dbReference type="EMBL" id="JADYXP020000001">
    <property type="protein sequence ID" value="KAL0132235.1"/>
    <property type="molecule type" value="Genomic_DNA"/>
</dbReference>